<reference evidence="1" key="2">
    <citation type="journal article" date="2015" name="Fish Shellfish Immunol.">
        <title>Early steps in the European eel (Anguilla anguilla)-Vibrio vulnificus interaction in the gills: Role of the RtxA13 toxin.</title>
        <authorList>
            <person name="Callol A."/>
            <person name="Pajuelo D."/>
            <person name="Ebbesson L."/>
            <person name="Teles M."/>
            <person name="MacKenzie S."/>
            <person name="Amaro C."/>
        </authorList>
    </citation>
    <scope>NUCLEOTIDE SEQUENCE</scope>
</reference>
<evidence type="ECO:0000313" key="1">
    <source>
        <dbReference type="EMBL" id="JAH37835.1"/>
    </source>
</evidence>
<dbReference type="EMBL" id="GBXM01070742">
    <property type="protein sequence ID" value="JAH37835.1"/>
    <property type="molecule type" value="Transcribed_RNA"/>
</dbReference>
<sequence length="35" mass="4009">MVISTEHCYCSMKPVMSNSRSTLTSRVVLWCDLET</sequence>
<name>A0A0E9SAY4_ANGAN</name>
<dbReference type="AlphaFoldDB" id="A0A0E9SAY4"/>
<reference evidence="1" key="1">
    <citation type="submission" date="2014-11" db="EMBL/GenBank/DDBJ databases">
        <authorList>
            <person name="Amaro Gonzalez C."/>
        </authorList>
    </citation>
    <scope>NUCLEOTIDE SEQUENCE</scope>
</reference>
<protein>
    <submittedName>
        <fullName evidence="1">Uncharacterized protein</fullName>
    </submittedName>
</protein>
<organism evidence="1">
    <name type="scientific">Anguilla anguilla</name>
    <name type="common">European freshwater eel</name>
    <name type="synonym">Muraena anguilla</name>
    <dbReference type="NCBI Taxonomy" id="7936"/>
    <lineage>
        <taxon>Eukaryota</taxon>
        <taxon>Metazoa</taxon>
        <taxon>Chordata</taxon>
        <taxon>Craniata</taxon>
        <taxon>Vertebrata</taxon>
        <taxon>Euteleostomi</taxon>
        <taxon>Actinopterygii</taxon>
        <taxon>Neopterygii</taxon>
        <taxon>Teleostei</taxon>
        <taxon>Anguilliformes</taxon>
        <taxon>Anguillidae</taxon>
        <taxon>Anguilla</taxon>
    </lineage>
</organism>
<dbReference type="EMBL" id="GBXM01079193">
    <property type="protein sequence ID" value="JAH29384.1"/>
    <property type="molecule type" value="Transcribed_RNA"/>
</dbReference>
<accession>A0A0E9SAY4</accession>
<proteinExistence type="predicted"/>